<evidence type="ECO:0000256" key="6">
    <source>
        <dbReference type="ARBA" id="ARBA00022605"/>
    </source>
</evidence>
<dbReference type="Gene3D" id="3.30.70.360">
    <property type="match status" value="1"/>
</dbReference>
<evidence type="ECO:0000256" key="10">
    <source>
        <dbReference type="ARBA" id="ARBA00022915"/>
    </source>
</evidence>
<feature type="binding site" evidence="15">
    <location>
        <position position="118"/>
    </location>
    <ligand>
        <name>Zn(2+)</name>
        <dbReference type="ChEBI" id="CHEBI:29105"/>
        <label>1</label>
    </ligand>
</feature>
<dbReference type="EC" id="3.5.1.18" evidence="4 15"/>
<evidence type="ECO:0000256" key="9">
    <source>
        <dbReference type="ARBA" id="ARBA00022833"/>
    </source>
</evidence>
<keyword evidence="10 15" id="KW-0220">Diaminopimelate biosynthesis</keyword>
<dbReference type="Pfam" id="PF01546">
    <property type="entry name" value="Peptidase_M20"/>
    <property type="match status" value="1"/>
</dbReference>
<sequence>MQTANKTENKTENKETFIIKKALEYASKIVQFESITPFDDGCQDWIEGKLKHLGAKIERFECGGIQNLIAVVDRGEGKNLAFCGHTDVVPVGDISKWKHPPFSGAIDSGMIYGRGIADMKGAIAAAIASAEYLVYYSNFKGKLFFLITGDEEAEAEHGSFEIVKWLSNHDIKLDYCIIGEPSSFKKTGDMIKIGRRGSVSFDLTLFGKSAHVAYPLQGVNAVQQMSEVISQLSSHKWKLGSEDFPGTSLQVTYFNSGNWTDNIVPSKASISMNIRYNTEHTEIELLHKIENIVRSVTSNYEIKSYRSCEPYLSQFTNNSSTSLIDLTEKAIKSELGWFPRVSTSGGTSDGRFFKRICPQIIEIGLPNGTIHQENERVSIKDIESLCRIYCKVFEYILVEPINALRA</sequence>
<keyword evidence="8 15" id="KW-0378">Hydrolase</keyword>
<dbReference type="PANTHER" id="PTHR43808:SF31">
    <property type="entry name" value="N-ACETYL-L-CITRULLINE DEACETYLASE"/>
    <property type="match status" value="1"/>
</dbReference>
<evidence type="ECO:0000256" key="4">
    <source>
        <dbReference type="ARBA" id="ARBA00011921"/>
    </source>
</evidence>
<keyword evidence="9 15" id="KW-0862">Zinc</keyword>
<dbReference type="NCBIfam" id="TIGR01246">
    <property type="entry name" value="dapE_proteo"/>
    <property type="match status" value="1"/>
</dbReference>
<dbReference type="Gene3D" id="3.40.630.10">
    <property type="entry name" value="Zn peptidases"/>
    <property type="match status" value="2"/>
</dbReference>
<dbReference type="InterPro" id="IPR001261">
    <property type="entry name" value="ArgE/DapE_CS"/>
</dbReference>
<evidence type="ECO:0000256" key="7">
    <source>
        <dbReference type="ARBA" id="ARBA00022723"/>
    </source>
</evidence>
<dbReference type="GO" id="GO:0009014">
    <property type="term" value="F:succinyl-diaminopimelate desuccinylase activity"/>
    <property type="evidence" value="ECO:0007669"/>
    <property type="project" value="UniProtKB-EC"/>
</dbReference>
<organism evidence="17 18">
    <name type="scientific">Shewanella surugensis</name>
    <dbReference type="NCBI Taxonomy" id="212020"/>
    <lineage>
        <taxon>Bacteria</taxon>
        <taxon>Pseudomonadati</taxon>
        <taxon>Pseudomonadota</taxon>
        <taxon>Gammaproteobacteria</taxon>
        <taxon>Alteromonadales</taxon>
        <taxon>Shewanellaceae</taxon>
        <taxon>Shewanella</taxon>
    </lineage>
</organism>
<dbReference type="EMBL" id="JAKIKS010000278">
    <property type="protein sequence ID" value="MCL1127975.1"/>
    <property type="molecule type" value="Genomic_DNA"/>
</dbReference>
<evidence type="ECO:0000256" key="15">
    <source>
        <dbReference type="HAMAP-Rule" id="MF_01690"/>
    </source>
</evidence>
<evidence type="ECO:0000313" key="18">
    <source>
        <dbReference type="Proteomes" id="UP001203423"/>
    </source>
</evidence>
<evidence type="ECO:0000256" key="1">
    <source>
        <dbReference type="ARBA" id="ARBA00005130"/>
    </source>
</evidence>
<dbReference type="InterPro" id="IPR011650">
    <property type="entry name" value="Peptidase_M20_dimer"/>
</dbReference>
<keyword evidence="6 15" id="KW-0028">Amino-acid biosynthesis</keyword>
<comment type="similarity">
    <text evidence="2 15">Belongs to the peptidase M20A family. DapE subfamily.</text>
</comment>
<gene>
    <name evidence="15 17" type="primary">dapE</name>
    <name evidence="17" type="ORF">L2764_26885</name>
</gene>
<comment type="caution">
    <text evidence="17">The sequence shown here is derived from an EMBL/GenBank/DDBJ whole genome shotgun (WGS) entry which is preliminary data.</text>
</comment>
<protein>
    <recommendedName>
        <fullName evidence="5 15">Succinyl-diaminopimelate desuccinylase</fullName>
        <shortName evidence="15">SDAP desuccinylase</shortName>
        <ecNumber evidence="4 15">3.5.1.18</ecNumber>
    </recommendedName>
    <alternativeName>
        <fullName evidence="13 15">N-succinyl-LL-2,6-diaminoheptanedioate amidohydrolase</fullName>
    </alternativeName>
</protein>
<feature type="binding site" evidence="15">
    <location>
        <position position="152"/>
    </location>
    <ligand>
        <name>Zn(2+)</name>
        <dbReference type="ChEBI" id="CHEBI:29105"/>
        <label>2</label>
    </ligand>
</feature>
<comment type="catalytic activity">
    <reaction evidence="14 15">
        <text>N-succinyl-(2S,6S)-2,6-diaminopimelate + H2O = (2S,6S)-2,6-diaminopimelate + succinate</text>
        <dbReference type="Rhea" id="RHEA:22608"/>
        <dbReference type="ChEBI" id="CHEBI:15377"/>
        <dbReference type="ChEBI" id="CHEBI:30031"/>
        <dbReference type="ChEBI" id="CHEBI:57609"/>
        <dbReference type="ChEBI" id="CHEBI:58087"/>
        <dbReference type="EC" id="3.5.1.18"/>
    </reaction>
</comment>
<dbReference type="PROSITE" id="PS00759">
    <property type="entry name" value="ARGE_DAPE_CPG2_2"/>
    <property type="match status" value="1"/>
</dbReference>
<dbReference type="PANTHER" id="PTHR43808">
    <property type="entry name" value="ACETYLORNITHINE DEACETYLASE"/>
    <property type="match status" value="1"/>
</dbReference>
<evidence type="ECO:0000256" key="3">
    <source>
        <dbReference type="ARBA" id="ARBA00011738"/>
    </source>
</evidence>
<feature type="binding site" evidence="15">
    <location>
        <position position="118"/>
    </location>
    <ligand>
        <name>Zn(2+)</name>
        <dbReference type="ChEBI" id="CHEBI:29105"/>
        <label>2</label>
    </ligand>
</feature>
<dbReference type="InterPro" id="IPR036264">
    <property type="entry name" value="Bact_exopeptidase_dim_dom"/>
</dbReference>
<comment type="subunit">
    <text evidence="3 15">Homodimer.</text>
</comment>
<feature type="domain" description="Peptidase M20 dimerisation" evidence="16">
    <location>
        <begin position="193"/>
        <end position="300"/>
    </location>
</feature>
<comment type="function">
    <text evidence="15">Catalyzes the hydrolysis of N-succinyl-L,L-diaminopimelic acid (SDAP), forming succinate and LL-2,6-diaminopimelate (DAP), an intermediate involved in the bacterial biosynthesis of lysine and meso-diaminopimelic acid, an essential component of bacterial cell walls.</text>
</comment>
<dbReference type="Pfam" id="PF07687">
    <property type="entry name" value="M20_dimer"/>
    <property type="match status" value="1"/>
</dbReference>
<dbReference type="HAMAP" id="MF_01690">
    <property type="entry name" value="DapE"/>
    <property type="match status" value="1"/>
</dbReference>
<dbReference type="SUPFAM" id="SSF53187">
    <property type="entry name" value="Zn-dependent exopeptidases"/>
    <property type="match status" value="1"/>
</dbReference>
<evidence type="ECO:0000256" key="5">
    <source>
        <dbReference type="ARBA" id="ARBA00022391"/>
    </source>
</evidence>
<keyword evidence="7 15" id="KW-0479">Metal-binding</keyword>
<dbReference type="InterPro" id="IPR050072">
    <property type="entry name" value="Peptidase_M20A"/>
</dbReference>
<evidence type="ECO:0000256" key="8">
    <source>
        <dbReference type="ARBA" id="ARBA00022801"/>
    </source>
</evidence>
<feature type="binding site" evidence="15">
    <location>
        <position position="371"/>
    </location>
    <ligand>
        <name>Zn(2+)</name>
        <dbReference type="ChEBI" id="CHEBI:29105"/>
        <label>2</label>
    </ligand>
</feature>
<name>A0ABT0LKQ4_9GAMM</name>
<evidence type="ECO:0000256" key="12">
    <source>
        <dbReference type="ARBA" id="ARBA00023285"/>
    </source>
</evidence>
<reference evidence="17 18" key="1">
    <citation type="submission" date="2022-01" db="EMBL/GenBank/DDBJ databases">
        <title>Whole genome-based taxonomy of the Shewanellaceae.</title>
        <authorList>
            <person name="Martin-Rodriguez A.J."/>
        </authorList>
    </citation>
    <scope>NUCLEOTIDE SEQUENCE [LARGE SCALE GENOMIC DNA]</scope>
    <source>
        <strain evidence="17 18">DSM 17177</strain>
    </source>
</reference>
<evidence type="ECO:0000256" key="13">
    <source>
        <dbReference type="ARBA" id="ARBA00031891"/>
    </source>
</evidence>
<feature type="binding site" evidence="15">
    <location>
        <position position="180"/>
    </location>
    <ligand>
        <name>Zn(2+)</name>
        <dbReference type="ChEBI" id="CHEBI:29105"/>
        <label>1</label>
    </ligand>
</feature>
<dbReference type="InterPro" id="IPR002933">
    <property type="entry name" value="Peptidase_M20"/>
</dbReference>
<dbReference type="SUPFAM" id="SSF55031">
    <property type="entry name" value="Bacterial exopeptidase dimerisation domain"/>
    <property type="match status" value="1"/>
</dbReference>
<evidence type="ECO:0000256" key="11">
    <source>
        <dbReference type="ARBA" id="ARBA00023154"/>
    </source>
</evidence>
<evidence type="ECO:0000313" key="17">
    <source>
        <dbReference type="EMBL" id="MCL1127975.1"/>
    </source>
</evidence>
<keyword evidence="11 15" id="KW-0457">Lysine biosynthesis</keyword>
<dbReference type="RefSeq" id="WP_248943398.1">
    <property type="nucleotide sequence ID" value="NZ_JAKIKS010000278.1"/>
</dbReference>
<dbReference type="NCBIfam" id="NF009557">
    <property type="entry name" value="PRK13009.1"/>
    <property type="match status" value="1"/>
</dbReference>
<comment type="cofactor">
    <cofactor evidence="15">
        <name>Zn(2+)</name>
        <dbReference type="ChEBI" id="CHEBI:29105"/>
    </cofactor>
    <cofactor evidence="15">
        <name>Co(2+)</name>
        <dbReference type="ChEBI" id="CHEBI:48828"/>
    </cofactor>
    <text evidence="15">Binds 2 Zn(2+) or Co(2+) ions per subunit.</text>
</comment>
<feature type="active site" description="Proton acceptor" evidence="15">
    <location>
        <position position="151"/>
    </location>
</feature>
<dbReference type="PROSITE" id="PS00758">
    <property type="entry name" value="ARGE_DAPE_CPG2_1"/>
    <property type="match status" value="1"/>
</dbReference>
<accession>A0ABT0LKQ4</accession>
<evidence type="ECO:0000256" key="2">
    <source>
        <dbReference type="ARBA" id="ARBA00006746"/>
    </source>
</evidence>
<feature type="active site" evidence="15">
    <location>
        <position position="87"/>
    </location>
</feature>
<proteinExistence type="inferred from homology"/>
<comment type="pathway">
    <text evidence="1 15">Amino-acid biosynthesis; L-lysine biosynthesis via DAP pathway; LL-2,6-diaminopimelate from (S)-tetrahydrodipicolinate (succinylase route): step 3/3.</text>
</comment>
<evidence type="ECO:0000259" key="16">
    <source>
        <dbReference type="Pfam" id="PF07687"/>
    </source>
</evidence>
<dbReference type="InterPro" id="IPR005941">
    <property type="entry name" value="DapE_proteobac"/>
</dbReference>
<evidence type="ECO:0000256" key="14">
    <source>
        <dbReference type="ARBA" id="ARBA00051301"/>
    </source>
</evidence>
<feature type="binding site" evidence="15">
    <location>
        <position position="85"/>
    </location>
    <ligand>
        <name>Zn(2+)</name>
        <dbReference type="ChEBI" id="CHEBI:29105"/>
        <label>1</label>
    </ligand>
</feature>
<dbReference type="Proteomes" id="UP001203423">
    <property type="component" value="Unassembled WGS sequence"/>
</dbReference>
<keyword evidence="12 15" id="KW-0170">Cobalt</keyword>
<keyword evidence="18" id="KW-1185">Reference proteome</keyword>